<reference evidence="3 4" key="1">
    <citation type="submission" date="2018-11" db="EMBL/GenBank/DDBJ databases">
        <authorList>
            <consortium name="Pathogen Informatics"/>
        </authorList>
    </citation>
    <scope>NUCLEOTIDE SEQUENCE [LARGE SCALE GENOMIC DNA]</scope>
</reference>
<accession>A0A3P7P985</accession>
<organism evidence="3 4">
    <name type="scientific">Dibothriocephalus latus</name>
    <name type="common">Fish tapeworm</name>
    <name type="synonym">Diphyllobothrium latum</name>
    <dbReference type="NCBI Taxonomy" id="60516"/>
    <lineage>
        <taxon>Eukaryota</taxon>
        <taxon>Metazoa</taxon>
        <taxon>Spiralia</taxon>
        <taxon>Lophotrochozoa</taxon>
        <taxon>Platyhelminthes</taxon>
        <taxon>Cestoda</taxon>
        <taxon>Eucestoda</taxon>
        <taxon>Diphyllobothriidea</taxon>
        <taxon>Diphyllobothriidae</taxon>
        <taxon>Dibothriocephalus</taxon>
    </lineage>
</organism>
<dbReference type="Proteomes" id="UP000281553">
    <property type="component" value="Unassembled WGS sequence"/>
</dbReference>
<dbReference type="EMBL" id="UYRU01059518">
    <property type="protein sequence ID" value="VDN14516.1"/>
    <property type="molecule type" value="Genomic_DNA"/>
</dbReference>
<feature type="compositionally biased region" description="Basic and acidic residues" evidence="2">
    <location>
        <begin position="211"/>
        <end position="224"/>
    </location>
</feature>
<name>A0A3P7P985_DIBLA</name>
<sequence>MLSYIDFIGSEQAHKLCQSVHISSWCASAADNLPKKCKNTILSLAYADVNAVQTVALVTTKECIASNNQRKLTYELINLIFQLNDQLERQQNRDRQLLEERSSMEKKYIQMLRESKEKMKQTSKKAIRRQAAFEAESNKRLQELQQQRRSLMKRLFDTFLRQLSNIMVGALQLNAAELEAREYKHRTKLLQQRVEHLEEQVNYAVKAIDDFGSSRKSGDEKCDSESQNEP</sequence>
<dbReference type="AlphaFoldDB" id="A0A3P7P985"/>
<keyword evidence="4" id="KW-1185">Reference proteome</keyword>
<gene>
    <name evidence="3" type="ORF">DILT_LOCUS10347</name>
</gene>
<keyword evidence="1" id="KW-0175">Coiled coil</keyword>
<evidence type="ECO:0000256" key="1">
    <source>
        <dbReference type="SAM" id="Coils"/>
    </source>
</evidence>
<feature type="coiled-coil region" evidence="1">
    <location>
        <begin position="80"/>
        <end position="200"/>
    </location>
</feature>
<feature type="region of interest" description="Disordered" evidence="2">
    <location>
        <begin position="211"/>
        <end position="230"/>
    </location>
</feature>
<protein>
    <submittedName>
        <fullName evidence="3">Uncharacterized protein</fullName>
    </submittedName>
</protein>
<proteinExistence type="predicted"/>
<evidence type="ECO:0000256" key="2">
    <source>
        <dbReference type="SAM" id="MobiDB-lite"/>
    </source>
</evidence>
<evidence type="ECO:0000313" key="3">
    <source>
        <dbReference type="EMBL" id="VDN14516.1"/>
    </source>
</evidence>
<dbReference type="OrthoDB" id="10451028at2759"/>
<evidence type="ECO:0000313" key="4">
    <source>
        <dbReference type="Proteomes" id="UP000281553"/>
    </source>
</evidence>